<dbReference type="OMA" id="VCLHYTA"/>
<organism evidence="2">
    <name type="scientific">Trypanosoma vivax (strain Y486)</name>
    <dbReference type="NCBI Taxonomy" id="1055687"/>
    <lineage>
        <taxon>Eukaryota</taxon>
        <taxon>Discoba</taxon>
        <taxon>Euglenozoa</taxon>
        <taxon>Kinetoplastea</taxon>
        <taxon>Metakinetoplastina</taxon>
        <taxon>Trypanosomatida</taxon>
        <taxon>Trypanosomatidae</taxon>
        <taxon>Trypanosoma</taxon>
        <taxon>Duttonella</taxon>
    </lineage>
</organism>
<dbReference type="SMART" id="SM00268">
    <property type="entry name" value="ACTIN"/>
    <property type="match status" value="1"/>
</dbReference>
<dbReference type="PANTHER" id="PTHR11937">
    <property type="entry name" value="ACTIN"/>
    <property type="match status" value="1"/>
</dbReference>
<dbReference type="EMBL" id="HE573019">
    <property type="protein sequence ID" value="CCC47051.1"/>
    <property type="molecule type" value="Genomic_DNA"/>
</dbReference>
<dbReference type="Gene3D" id="3.90.640.10">
    <property type="entry name" value="Actin, Chain A, domain 4"/>
    <property type="match status" value="1"/>
</dbReference>
<dbReference type="SUPFAM" id="SSF53067">
    <property type="entry name" value="Actin-like ATPase domain"/>
    <property type="match status" value="1"/>
</dbReference>
<dbReference type="InterPro" id="IPR043129">
    <property type="entry name" value="ATPase_NBD"/>
</dbReference>
<dbReference type="VEuPathDB" id="TriTrypDB:TvY486_0302380"/>
<reference evidence="2" key="1">
    <citation type="journal article" date="2012" name="Proc. Natl. Acad. Sci. U.S.A.">
        <title>Antigenic diversity is generated by distinct evolutionary mechanisms in African trypanosome species.</title>
        <authorList>
            <person name="Jackson A.P."/>
            <person name="Berry A."/>
            <person name="Aslett M."/>
            <person name="Allison H.C."/>
            <person name="Burton P."/>
            <person name="Vavrova-Anderson J."/>
            <person name="Brown R."/>
            <person name="Browne H."/>
            <person name="Corton N."/>
            <person name="Hauser H."/>
            <person name="Gamble J."/>
            <person name="Gilderthorp R."/>
            <person name="Marcello L."/>
            <person name="McQuillan J."/>
            <person name="Otto T.D."/>
            <person name="Quail M.A."/>
            <person name="Sanders M.J."/>
            <person name="van Tonder A."/>
            <person name="Ginger M.L."/>
            <person name="Field M.C."/>
            <person name="Barry J.D."/>
            <person name="Hertz-Fowler C."/>
            <person name="Berriman M."/>
        </authorList>
    </citation>
    <scope>NUCLEOTIDE SEQUENCE</scope>
    <source>
        <strain evidence="2">Y486</strain>
    </source>
</reference>
<dbReference type="Gene3D" id="3.30.420.40">
    <property type="match status" value="2"/>
</dbReference>
<protein>
    <submittedName>
        <fullName evidence="2">Putative actin-like protein</fullName>
    </submittedName>
</protein>
<gene>
    <name evidence="2" type="ORF">TVY486_0302380</name>
</gene>
<comment type="similarity">
    <text evidence="1">Belongs to the actin family.</text>
</comment>
<evidence type="ECO:0000313" key="2">
    <source>
        <dbReference type="EMBL" id="CCC47051.1"/>
    </source>
</evidence>
<dbReference type="InterPro" id="IPR004000">
    <property type="entry name" value="Actin"/>
</dbReference>
<proteinExistence type="inferred from homology"/>
<sequence>MDVTVVIDYGSHTVKHTSVSRHEKNAALEFNVCETPSRAYVDGDVLDVSRFGRHMAELLSDTCHADTSLTISLLLDVSLPRRKRELLLKCCFEMLDAKRVYLGCTASAALYSAGETAGISLDVGSRGVRLVPVVDGIVQTSFCEDISRIGARACDAVLRQYIPKADEPLLLALKSDACFVGDTPSAPPTHLTLPDGHVVPTPVSAAVCGEAGRALLFGDHCVSAPDILQFAHQKWLLEFPSLNQWVLAGGASRVSGVQETLCSAMQHALVPAAFTEMRQLPVFDPLRAATCGGGIVSQLNSFKHLCVSSEDYAEEGPHRCV</sequence>
<name>G0TSX2_TRYVY</name>
<dbReference type="AlphaFoldDB" id="G0TSX2"/>
<evidence type="ECO:0000256" key="1">
    <source>
        <dbReference type="RuleBase" id="RU000487"/>
    </source>
</evidence>
<dbReference type="Pfam" id="PF00022">
    <property type="entry name" value="Actin"/>
    <property type="match status" value="2"/>
</dbReference>
<accession>G0TSX2</accession>